<evidence type="ECO:0000256" key="4">
    <source>
        <dbReference type="ARBA" id="ARBA00022490"/>
    </source>
</evidence>
<dbReference type="RefSeq" id="XP_029219107.1">
    <property type="nucleotide sequence ID" value="XM_029364399.1"/>
</dbReference>
<sequence length="261" mass="29444">METQNSSSELPAEAGGPPASAGSAIPAAVIDASLALCLSDIDGEDFDSMVALYGKEDEQREVIIKKSRDILKLSKQAIFALHRRDVEQARRNLTQCQSFIAEVLPITEEFPVLRFVGIFVGALEEMAEAQIFLSFLTEHRLPRFESLHPLRVEEYLGGLMDFTGELNRYAVLRATEQDLASVSLCKDFVNRIHEKMLLLDLRNSPLRRKYDTLKYTEKKLEALCYELKMGEILQGMFLASARMEPEPIVTKGEQEEGEEKK</sequence>
<gene>
    <name evidence="6" type="ORF">BESB_059850</name>
</gene>
<evidence type="ECO:0000313" key="6">
    <source>
        <dbReference type="EMBL" id="PFH35098.1"/>
    </source>
</evidence>
<dbReference type="Pfam" id="PF01997">
    <property type="entry name" value="Translin"/>
    <property type="match status" value="1"/>
</dbReference>
<dbReference type="GO" id="GO:0005737">
    <property type="term" value="C:cytoplasm"/>
    <property type="evidence" value="ECO:0007669"/>
    <property type="project" value="UniProtKB-SubCell"/>
</dbReference>
<evidence type="ECO:0000256" key="3">
    <source>
        <dbReference type="ARBA" id="ARBA00005902"/>
    </source>
</evidence>
<dbReference type="EMBL" id="NWUJ01000005">
    <property type="protein sequence ID" value="PFH35098.1"/>
    <property type="molecule type" value="Genomic_DNA"/>
</dbReference>
<dbReference type="InterPro" id="IPR016069">
    <property type="entry name" value="Translin_C"/>
</dbReference>
<dbReference type="GeneID" id="40310913"/>
<evidence type="ECO:0000256" key="2">
    <source>
        <dbReference type="ARBA" id="ARBA00004496"/>
    </source>
</evidence>
<evidence type="ECO:0000256" key="5">
    <source>
        <dbReference type="ARBA" id="ARBA00023242"/>
    </source>
</evidence>
<keyword evidence="4" id="KW-0963">Cytoplasm</keyword>
<dbReference type="KEGG" id="bbes:BESB_059850"/>
<dbReference type="Gene3D" id="1.20.58.190">
    <property type="entry name" value="Translin, domain 1"/>
    <property type="match status" value="1"/>
</dbReference>
<keyword evidence="5" id="KW-0539">Nucleus</keyword>
<organism evidence="6 7">
    <name type="scientific">Besnoitia besnoiti</name>
    <name type="common">Apicomplexan protozoan</name>
    <dbReference type="NCBI Taxonomy" id="94643"/>
    <lineage>
        <taxon>Eukaryota</taxon>
        <taxon>Sar</taxon>
        <taxon>Alveolata</taxon>
        <taxon>Apicomplexa</taxon>
        <taxon>Conoidasida</taxon>
        <taxon>Coccidia</taxon>
        <taxon>Eucoccidiorida</taxon>
        <taxon>Eimeriorina</taxon>
        <taxon>Sarcocystidae</taxon>
        <taxon>Besnoitia</taxon>
    </lineage>
</organism>
<name>A0A2A9M9E4_BESBE</name>
<dbReference type="OrthoDB" id="829at2759"/>
<keyword evidence="7" id="KW-1185">Reference proteome</keyword>
<evidence type="ECO:0000313" key="7">
    <source>
        <dbReference type="Proteomes" id="UP000224006"/>
    </source>
</evidence>
<dbReference type="VEuPathDB" id="ToxoDB:BESB_059850"/>
<dbReference type="CDD" id="cd14820">
    <property type="entry name" value="TRAX"/>
    <property type="match status" value="1"/>
</dbReference>
<dbReference type="STRING" id="94643.A0A2A9M9E4"/>
<dbReference type="GO" id="GO:0005634">
    <property type="term" value="C:nucleus"/>
    <property type="evidence" value="ECO:0007669"/>
    <property type="project" value="UniProtKB-SubCell"/>
</dbReference>
<evidence type="ECO:0000256" key="1">
    <source>
        <dbReference type="ARBA" id="ARBA00004123"/>
    </source>
</evidence>
<comment type="subcellular location">
    <subcellularLocation>
        <location evidence="2">Cytoplasm</location>
    </subcellularLocation>
    <subcellularLocation>
        <location evidence="1">Nucleus</location>
    </subcellularLocation>
</comment>
<comment type="caution">
    <text evidence="6">The sequence shown here is derived from an EMBL/GenBank/DDBJ whole genome shotgun (WGS) entry which is preliminary data.</text>
</comment>
<comment type="similarity">
    <text evidence="3">Belongs to the translin family.</text>
</comment>
<dbReference type="Proteomes" id="UP000224006">
    <property type="component" value="Chromosome V"/>
</dbReference>
<dbReference type="AlphaFoldDB" id="A0A2A9M9E4"/>
<accession>A0A2A9M9E4</accession>
<dbReference type="PANTHER" id="PTHR10741">
    <property type="entry name" value="TRANSLIN AND TRANSLIN ASSOCIATED PROTEIN X"/>
    <property type="match status" value="1"/>
</dbReference>
<reference evidence="6 7" key="1">
    <citation type="submission" date="2017-09" db="EMBL/GenBank/DDBJ databases">
        <title>Genome sequencing of Besnoitia besnoiti strain Bb-Ger1.</title>
        <authorList>
            <person name="Schares G."/>
            <person name="Venepally P."/>
            <person name="Lorenzi H.A."/>
        </authorList>
    </citation>
    <scope>NUCLEOTIDE SEQUENCE [LARGE SCALE GENOMIC DNA]</scope>
    <source>
        <strain evidence="6 7">Bb-Ger1</strain>
    </source>
</reference>
<proteinExistence type="inferred from homology"/>
<dbReference type="GO" id="GO:0043565">
    <property type="term" value="F:sequence-specific DNA binding"/>
    <property type="evidence" value="ECO:0007669"/>
    <property type="project" value="InterPro"/>
</dbReference>
<dbReference type="SUPFAM" id="SSF74784">
    <property type="entry name" value="Translin"/>
    <property type="match status" value="1"/>
</dbReference>
<dbReference type="Gene3D" id="1.20.58.200">
    <property type="entry name" value="Translin, domain 2"/>
    <property type="match status" value="1"/>
</dbReference>
<protein>
    <submittedName>
        <fullName evidence="6">Translin family protein</fullName>
    </submittedName>
</protein>
<dbReference type="InterPro" id="IPR002848">
    <property type="entry name" value="Translin_fam"/>
</dbReference>
<dbReference type="InterPro" id="IPR036081">
    <property type="entry name" value="Translin_sf"/>
</dbReference>
<dbReference type="InterPro" id="IPR016068">
    <property type="entry name" value="Translin_N"/>
</dbReference>